<gene>
    <name evidence="1" type="ORF">NDK47_12405</name>
</gene>
<sequence>MFPNVLEVARNLIRERVSPGETVIDATMGNGNDTLFLATLVGQEGKVVAYDIQPQAIEKTRERLQRERVLERVEMKLASHEEMELLSDSAGAIMFNLGYLPGGNKEITTQASSTVRAISAGLSILKPGGIMTVMIYWGHAAGSTEKEAVLAYCSQLSQMEYLVLHYQYINQQNQAPFLIAIERRDT</sequence>
<dbReference type="GO" id="GO:0008168">
    <property type="term" value="F:methyltransferase activity"/>
    <property type="evidence" value="ECO:0007669"/>
    <property type="project" value="UniProtKB-KW"/>
</dbReference>
<dbReference type="GO" id="GO:0032259">
    <property type="term" value="P:methylation"/>
    <property type="evidence" value="ECO:0007669"/>
    <property type="project" value="UniProtKB-KW"/>
</dbReference>
<dbReference type="RefSeq" id="WP_251875282.1">
    <property type="nucleotide sequence ID" value="NZ_CP098755.1"/>
</dbReference>
<keyword evidence="1" id="KW-0808">Transferase</keyword>
<keyword evidence="2" id="KW-1185">Reference proteome</keyword>
<dbReference type="InterPro" id="IPR010719">
    <property type="entry name" value="MnmM_MeTrfase"/>
</dbReference>
<keyword evidence="1" id="KW-0489">Methyltransferase</keyword>
<dbReference type="EMBL" id="CP098755">
    <property type="protein sequence ID" value="USG68026.1"/>
    <property type="molecule type" value="Genomic_DNA"/>
</dbReference>
<dbReference type="PANTHER" id="PTHR35276:SF1">
    <property type="entry name" value="TRNA (MNM(5)S(2)U34)-METHYLTRANSFERASE, CHLOROPLASTIC"/>
    <property type="match status" value="1"/>
</dbReference>
<organism evidence="1 2">
    <name type="scientific">Brevibacillus ruminantium</name>
    <dbReference type="NCBI Taxonomy" id="2950604"/>
    <lineage>
        <taxon>Bacteria</taxon>
        <taxon>Bacillati</taxon>
        <taxon>Bacillota</taxon>
        <taxon>Bacilli</taxon>
        <taxon>Bacillales</taxon>
        <taxon>Paenibacillaceae</taxon>
        <taxon>Brevibacillus</taxon>
    </lineage>
</organism>
<name>A0ABY4WMN3_9BACL</name>
<dbReference type="Proteomes" id="UP001056500">
    <property type="component" value="Chromosome"/>
</dbReference>
<dbReference type="Pfam" id="PF06962">
    <property type="entry name" value="rRNA_methylase"/>
    <property type="match status" value="1"/>
</dbReference>
<dbReference type="Gene3D" id="3.40.50.150">
    <property type="entry name" value="Vaccinia Virus protein VP39"/>
    <property type="match status" value="1"/>
</dbReference>
<dbReference type="SUPFAM" id="SSF53335">
    <property type="entry name" value="S-adenosyl-L-methionine-dependent methyltransferases"/>
    <property type="match status" value="1"/>
</dbReference>
<evidence type="ECO:0000313" key="1">
    <source>
        <dbReference type="EMBL" id="USG68026.1"/>
    </source>
</evidence>
<accession>A0ABY4WMN3</accession>
<evidence type="ECO:0000313" key="2">
    <source>
        <dbReference type="Proteomes" id="UP001056500"/>
    </source>
</evidence>
<proteinExistence type="predicted"/>
<reference evidence="1" key="1">
    <citation type="submission" date="2022-06" db="EMBL/GenBank/DDBJ databases">
        <title>Genome sequencing of Brevibacillus sp. BB3-R1.</title>
        <authorList>
            <person name="Heo J."/>
            <person name="Lee D."/>
            <person name="Won M."/>
            <person name="Han B.-H."/>
            <person name="Hong S.-B."/>
            <person name="Kwon S.-W."/>
        </authorList>
    </citation>
    <scope>NUCLEOTIDE SEQUENCE</scope>
    <source>
        <strain evidence="1">BB3-R1</strain>
    </source>
</reference>
<protein>
    <submittedName>
        <fullName evidence="1">Methyltransferase domain-containing protein</fullName>
    </submittedName>
</protein>
<dbReference type="InterPro" id="IPR029063">
    <property type="entry name" value="SAM-dependent_MTases_sf"/>
</dbReference>
<dbReference type="CDD" id="cd02440">
    <property type="entry name" value="AdoMet_MTases"/>
    <property type="match status" value="1"/>
</dbReference>
<dbReference type="PANTHER" id="PTHR35276">
    <property type="entry name" value="S-ADENOSYL-L-METHIONINE-DEPENDENT METHYLTRANSFERASES SUPERFAMILY PROTEIN"/>
    <property type="match status" value="1"/>
</dbReference>